<protein>
    <submittedName>
        <fullName evidence="2">Tyrosine-protein phosphatase domain-containing protein</fullName>
    </submittedName>
</protein>
<evidence type="ECO:0000313" key="1">
    <source>
        <dbReference type="Proteomes" id="UP000095282"/>
    </source>
</evidence>
<proteinExistence type="predicted"/>
<dbReference type="STRING" id="1561998.A0A1I7SXG9"/>
<organism evidence="1 2">
    <name type="scientific">Caenorhabditis tropicalis</name>
    <dbReference type="NCBI Taxonomy" id="1561998"/>
    <lineage>
        <taxon>Eukaryota</taxon>
        <taxon>Metazoa</taxon>
        <taxon>Ecdysozoa</taxon>
        <taxon>Nematoda</taxon>
        <taxon>Chromadorea</taxon>
        <taxon>Rhabditida</taxon>
        <taxon>Rhabditina</taxon>
        <taxon>Rhabditomorpha</taxon>
        <taxon>Rhabditoidea</taxon>
        <taxon>Rhabditidae</taxon>
        <taxon>Peloderinae</taxon>
        <taxon>Caenorhabditis</taxon>
    </lineage>
</organism>
<evidence type="ECO:0000313" key="2">
    <source>
        <dbReference type="WBParaSite" id="Csp11.Scaffold126.g572.t1"/>
    </source>
</evidence>
<name>A0A1I7SXG9_9PELO</name>
<keyword evidence="1" id="KW-1185">Reference proteome</keyword>
<dbReference type="AlphaFoldDB" id="A0A1I7SXG9"/>
<accession>A0A1I7SXG9</accession>
<dbReference type="Proteomes" id="UP000095282">
    <property type="component" value="Unplaced"/>
</dbReference>
<sequence length="183" mass="21130">MMSDNRVRARFESTIEQDKSNYMRNVSTILKEGVLVYVMMQIILNDINFLKLKLILRKLTVMYLNHSHTEDLYNTAAELAHVYDVADGLWNNVCNFIKNIYNSTFKAQLRRKVLAKLGMTSSNVFPPDFNWSSIPNVKCLYDNTGNFNRDKNVTLIWMADGAEKYVKEATIINVDGKFSSLKL</sequence>
<reference evidence="2" key="1">
    <citation type="submission" date="2016-11" db="UniProtKB">
        <authorList>
            <consortium name="WormBaseParasite"/>
        </authorList>
    </citation>
    <scope>IDENTIFICATION</scope>
</reference>
<dbReference type="WBParaSite" id="Csp11.Scaffold126.g572.t1">
    <property type="protein sequence ID" value="Csp11.Scaffold126.g572.t1"/>
    <property type="gene ID" value="Csp11.Scaffold126.g572"/>
</dbReference>